<evidence type="ECO:0000313" key="2">
    <source>
        <dbReference type="EMBL" id="OKS88922.1"/>
    </source>
</evidence>
<organism evidence="2 3">
    <name type="scientific">Mucilaginibacter polytrichastri</name>
    <dbReference type="NCBI Taxonomy" id="1302689"/>
    <lineage>
        <taxon>Bacteria</taxon>
        <taxon>Pseudomonadati</taxon>
        <taxon>Bacteroidota</taxon>
        <taxon>Sphingobacteriia</taxon>
        <taxon>Sphingobacteriales</taxon>
        <taxon>Sphingobacteriaceae</taxon>
        <taxon>Mucilaginibacter</taxon>
    </lineage>
</organism>
<keyword evidence="3" id="KW-1185">Reference proteome</keyword>
<dbReference type="EMBL" id="MPPL01000001">
    <property type="protein sequence ID" value="OKS88922.1"/>
    <property type="molecule type" value="Genomic_DNA"/>
</dbReference>
<feature type="transmembrane region" description="Helical" evidence="1">
    <location>
        <begin position="159"/>
        <end position="192"/>
    </location>
</feature>
<reference evidence="2 3" key="1">
    <citation type="submission" date="2016-11" db="EMBL/GenBank/DDBJ databases">
        <title>Whole Genome Sequencing of Mucilaginibacter polytrichastri RG4-7(T) isolated from the moss sample.</title>
        <authorList>
            <person name="Li Y."/>
        </authorList>
    </citation>
    <scope>NUCLEOTIDE SEQUENCE [LARGE SCALE GENOMIC DNA]</scope>
    <source>
        <strain evidence="2 3">RG4-7</strain>
    </source>
</reference>
<keyword evidence="1" id="KW-0472">Membrane</keyword>
<protein>
    <submittedName>
        <fullName evidence="2">Uncharacterized protein</fullName>
    </submittedName>
</protein>
<keyword evidence="1" id="KW-0812">Transmembrane</keyword>
<gene>
    <name evidence="2" type="ORF">RG47T_4400</name>
</gene>
<accession>A0A1Q6A4J4</accession>
<comment type="caution">
    <text evidence="2">The sequence shown here is derived from an EMBL/GenBank/DDBJ whole genome shotgun (WGS) entry which is preliminary data.</text>
</comment>
<dbReference type="STRING" id="1302689.RG47T_4400"/>
<dbReference type="OrthoDB" id="1121314at2"/>
<keyword evidence="1" id="KW-1133">Transmembrane helix</keyword>
<evidence type="ECO:0000256" key="1">
    <source>
        <dbReference type="SAM" id="Phobius"/>
    </source>
</evidence>
<feature type="transmembrane region" description="Helical" evidence="1">
    <location>
        <begin position="123"/>
        <end position="153"/>
    </location>
</feature>
<evidence type="ECO:0000313" key="3">
    <source>
        <dbReference type="Proteomes" id="UP000186720"/>
    </source>
</evidence>
<dbReference type="AlphaFoldDB" id="A0A1Q6A4J4"/>
<proteinExistence type="predicted"/>
<sequence length="319" mass="36849">MTRVAKKLFSYLIKATIVILAFGFIYHKVSNNANLTQFRRLTGALNREQVIFVLILVLLLMLLNWFLESLKWRYLTRVLSPISIYRAVESVFCGLTLAIFTPNRLGEYGGRVMFLPPRKRIHGVFSMAVGSLGQMVITNVLGIIALLWFGYTFLHMQIWLYLAAVFSGMLVITLLLVFFFNVSWLVSVLNSVRFLKKYHRFFDIMDRYHVTELNRIMLFCLARFAVFTFQYYLVLHLLVPQMPAFAMVMMVLILFFIQSILPSLDLLDVGVRSVTATMFFAYITDQQVAVIAAVSSIWFINLIVPAILGSIFVFKMKFF</sequence>
<feature type="transmembrane region" description="Helical" evidence="1">
    <location>
        <begin position="12"/>
        <end position="29"/>
    </location>
</feature>
<feature type="transmembrane region" description="Helical" evidence="1">
    <location>
        <begin position="238"/>
        <end position="257"/>
    </location>
</feature>
<dbReference type="RefSeq" id="WP_074491540.1">
    <property type="nucleotide sequence ID" value="NZ_FPAM01000023.1"/>
</dbReference>
<feature type="transmembrane region" description="Helical" evidence="1">
    <location>
        <begin position="289"/>
        <end position="314"/>
    </location>
</feature>
<feature type="transmembrane region" description="Helical" evidence="1">
    <location>
        <begin position="213"/>
        <end position="232"/>
    </location>
</feature>
<name>A0A1Q6A4J4_9SPHI</name>
<feature type="transmembrane region" description="Helical" evidence="1">
    <location>
        <begin position="49"/>
        <end position="67"/>
    </location>
</feature>
<dbReference type="Proteomes" id="UP000186720">
    <property type="component" value="Unassembled WGS sequence"/>
</dbReference>